<evidence type="ECO:0000313" key="6">
    <source>
        <dbReference type="EMBL" id="NYD31092.1"/>
    </source>
</evidence>
<dbReference type="InterPro" id="IPR028082">
    <property type="entry name" value="Peripla_BP_I"/>
</dbReference>
<feature type="chain" id="PRO_5032842569" evidence="4">
    <location>
        <begin position="25"/>
        <end position="355"/>
    </location>
</feature>
<organism evidence="6 7">
    <name type="scientific">Nocardioides kongjuensis</name>
    <dbReference type="NCBI Taxonomy" id="349522"/>
    <lineage>
        <taxon>Bacteria</taxon>
        <taxon>Bacillati</taxon>
        <taxon>Actinomycetota</taxon>
        <taxon>Actinomycetes</taxon>
        <taxon>Propionibacteriales</taxon>
        <taxon>Nocardioidaceae</taxon>
        <taxon>Nocardioides</taxon>
    </lineage>
</organism>
<proteinExistence type="inferred from homology"/>
<keyword evidence="7" id="KW-1185">Reference proteome</keyword>
<dbReference type="GO" id="GO:0030313">
    <property type="term" value="C:cell envelope"/>
    <property type="evidence" value="ECO:0007669"/>
    <property type="project" value="UniProtKB-SubCell"/>
</dbReference>
<dbReference type="PROSITE" id="PS51257">
    <property type="entry name" value="PROKAR_LIPOPROTEIN"/>
    <property type="match status" value="1"/>
</dbReference>
<protein>
    <submittedName>
        <fullName evidence="6">Ribose transport system substrate-binding protein</fullName>
    </submittedName>
</protein>
<evidence type="ECO:0000256" key="4">
    <source>
        <dbReference type="SAM" id="SignalP"/>
    </source>
</evidence>
<dbReference type="Proteomes" id="UP000582231">
    <property type="component" value="Unassembled WGS sequence"/>
</dbReference>
<evidence type="ECO:0000256" key="1">
    <source>
        <dbReference type="ARBA" id="ARBA00004196"/>
    </source>
</evidence>
<evidence type="ECO:0000256" key="3">
    <source>
        <dbReference type="ARBA" id="ARBA00022729"/>
    </source>
</evidence>
<dbReference type="CDD" id="cd01536">
    <property type="entry name" value="PBP1_ABC_sugar_binding-like"/>
    <property type="match status" value="1"/>
</dbReference>
<dbReference type="EMBL" id="JACCBF010000001">
    <property type="protein sequence ID" value="NYD31092.1"/>
    <property type="molecule type" value="Genomic_DNA"/>
</dbReference>
<reference evidence="6 7" key="1">
    <citation type="submission" date="2020-07" db="EMBL/GenBank/DDBJ databases">
        <title>Sequencing the genomes of 1000 actinobacteria strains.</title>
        <authorList>
            <person name="Klenk H.-P."/>
        </authorList>
    </citation>
    <scope>NUCLEOTIDE SEQUENCE [LARGE SCALE GENOMIC DNA]</scope>
    <source>
        <strain evidence="6 7">DSM 19082</strain>
    </source>
</reference>
<dbReference type="RefSeq" id="WP_179727254.1">
    <property type="nucleotide sequence ID" value="NZ_BAABEF010000001.1"/>
</dbReference>
<accession>A0A852RX18</accession>
<comment type="subcellular location">
    <subcellularLocation>
        <location evidence="1">Cell envelope</location>
    </subcellularLocation>
</comment>
<sequence>MFVRTRRRCAAALLLVLGASLALSACGSSSDEGSDGGDHLVIGISNPQGAQPILKITQDAFTAAAAKDGMTVKALDAQLDPAKQVTDIDQLVAQHVDAIIVYPLDANSLRPALDRAQKAGIKLIGWAAVPTPNGDLGVYDANVDTGGSYRGARLLSDFVKERLDGKGNVLGVGLGIPVPTLEAMLKSYQSDVTEGSDITWSGRADNPTDDIAGAQKVVATALTRFTNDIQAIMAYNDSSAIGAAVAAKSAGVTSMVIVGQNGDQDGVDAVKDGRISATINLVPWRTGLILETLTKAVLAGEKGVPAYVESPSELVTQETAADYLGWSDAVSQIKAGTLSCASGGGCPDGVMALDK</sequence>
<dbReference type="GO" id="GO:0030246">
    <property type="term" value="F:carbohydrate binding"/>
    <property type="evidence" value="ECO:0007669"/>
    <property type="project" value="UniProtKB-ARBA"/>
</dbReference>
<evidence type="ECO:0000256" key="2">
    <source>
        <dbReference type="ARBA" id="ARBA00007639"/>
    </source>
</evidence>
<feature type="signal peptide" evidence="4">
    <location>
        <begin position="1"/>
        <end position="24"/>
    </location>
</feature>
<evidence type="ECO:0000313" key="7">
    <source>
        <dbReference type="Proteomes" id="UP000582231"/>
    </source>
</evidence>
<evidence type="ECO:0000259" key="5">
    <source>
        <dbReference type="Pfam" id="PF13407"/>
    </source>
</evidence>
<dbReference type="PANTHER" id="PTHR46847">
    <property type="entry name" value="D-ALLOSE-BINDING PERIPLASMIC PROTEIN-RELATED"/>
    <property type="match status" value="1"/>
</dbReference>
<dbReference type="InterPro" id="IPR025997">
    <property type="entry name" value="SBP_2_dom"/>
</dbReference>
<dbReference type="Gene3D" id="3.40.50.2300">
    <property type="match status" value="2"/>
</dbReference>
<dbReference type="Pfam" id="PF13407">
    <property type="entry name" value="Peripla_BP_4"/>
    <property type="match status" value="1"/>
</dbReference>
<gene>
    <name evidence="6" type="ORF">BJ958_002638</name>
</gene>
<feature type="domain" description="Periplasmic binding protein" evidence="5">
    <location>
        <begin position="42"/>
        <end position="302"/>
    </location>
</feature>
<dbReference type="SUPFAM" id="SSF53822">
    <property type="entry name" value="Periplasmic binding protein-like I"/>
    <property type="match status" value="1"/>
</dbReference>
<dbReference type="AlphaFoldDB" id="A0A852RX18"/>
<comment type="similarity">
    <text evidence="2">Belongs to the bacterial solute-binding protein 2 family.</text>
</comment>
<name>A0A852RX18_9ACTN</name>
<keyword evidence="3 4" id="KW-0732">Signal</keyword>
<dbReference type="PANTHER" id="PTHR46847:SF1">
    <property type="entry name" value="D-ALLOSE-BINDING PERIPLASMIC PROTEIN-RELATED"/>
    <property type="match status" value="1"/>
</dbReference>
<comment type="caution">
    <text evidence="6">The sequence shown here is derived from an EMBL/GenBank/DDBJ whole genome shotgun (WGS) entry which is preliminary data.</text>
</comment>